<accession>A0A9P1ICH9</accession>
<dbReference type="AlphaFoldDB" id="A0A9P1ICH9"/>
<sequence>MQEPNSSYIESVTKKLHEHLQTQQKQNLDHLMLPTMTSVVSNQDVHSMVQQQKAVDEQKALKESGVNTPLMQPEKEKNSSLMQVVLQETKGFFVTTEQKSHSLH</sequence>
<name>A0A9P1ICH9_9PELO</name>
<gene>
    <name evidence="1" type="ORF">CAMP_LOCUS4822</name>
</gene>
<keyword evidence="2" id="KW-1185">Reference proteome</keyword>
<organism evidence="1 2">
    <name type="scientific">Caenorhabditis angaria</name>
    <dbReference type="NCBI Taxonomy" id="860376"/>
    <lineage>
        <taxon>Eukaryota</taxon>
        <taxon>Metazoa</taxon>
        <taxon>Ecdysozoa</taxon>
        <taxon>Nematoda</taxon>
        <taxon>Chromadorea</taxon>
        <taxon>Rhabditida</taxon>
        <taxon>Rhabditina</taxon>
        <taxon>Rhabditomorpha</taxon>
        <taxon>Rhabditoidea</taxon>
        <taxon>Rhabditidae</taxon>
        <taxon>Peloderinae</taxon>
        <taxon>Caenorhabditis</taxon>
    </lineage>
</organism>
<protein>
    <submittedName>
        <fullName evidence="1">Uncharacterized protein</fullName>
    </submittedName>
</protein>
<evidence type="ECO:0000313" key="2">
    <source>
        <dbReference type="Proteomes" id="UP001152747"/>
    </source>
</evidence>
<evidence type="ECO:0000313" key="1">
    <source>
        <dbReference type="EMBL" id="CAI5442185.1"/>
    </source>
</evidence>
<dbReference type="Proteomes" id="UP001152747">
    <property type="component" value="Unassembled WGS sequence"/>
</dbReference>
<reference evidence="1" key="1">
    <citation type="submission" date="2022-11" db="EMBL/GenBank/DDBJ databases">
        <authorList>
            <person name="Kikuchi T."/>
        </authorList>
    </citation>
    <scope>NUCLEOTIDE SEQUENCE</scope>
    <source>
        <strain evidence="1">PS1010</strain>
    </source>
</reference>
<proteinExistence type="predicted"/>
<comment type="caution">
    <text evidence="1">The sequence shown here is derived from an EMBL/GenBank/DDBJ whole genome shotgun (WGS) entry which is preliminary data.</text>
</comment>
<dbReference type="EMBL" id="CANHGI010000002">
    <property type="protein sequence ID" value="CAI5442185.1"/>
    <property type="molecule type" value="Genomic_DNA"/>
</dbReference>